<sequence>MAFEKDTAVHQEKIEGQMDRMSKEEMDQVMQDFEEFKSYLHSKVSKGEKLGMSEDMLAKAAKITAEYLANNVEPRNREENLLKELWQAGNEEQRNHLSHVLVNLVKDKD</sequence>
<dbReference type="Pfam" id="PF11588">
    <property type="entry name" value="DUF3243"/>
    <property type="match status" value="1"/>
</dbReference>
<dbReference type="OrthoDB" id="2418090at2"/>
<feature type="region of interest" description="Disordered" evidence="1">
    <location>
        <begin position="1"/>
        <end position="25"/>
    </location>
</feature>
<dbReference type="RefSeq" id="WP_155112458.1">
    <property type="nucleotide sequence ID" value="NZ_WMIB01000009.1"/>
</dbReference>
<protein>
    <submittedName>
        <fullName evidence="2">DUF3243 family protein</fullName>
    </submittedName>
</protein>
<dbReference type="InterPro" id="IPR038292">
    <property type="entry name" value="YmfJ/YflH_sf"/>
</dbReference>
<dbReference type="AlphaFoldDB" id="A0A7X2V4Z7"/>
<dbReference type="Gene3D" id="1.10.760.20">
    <property type="entry name" value="Protein of unknown function DUF3243"/>
    <property type="match status" value="1"/>
</dbReference>
<evidence type="ECO:0000313" key="3">
    <source>
        <dbReference type="Proteomes" id="UP000434639"/>
    </source>
</evidence>
<dbReference type="InterPro" id="IPR021637">
    <property type="entry name" value="DUF3243"/>
</dbReference>
<dbReference type="Proteomes" id="UP000434639">
    <property type="component" value="Unassembled WGS sequence"/>
</dbReference>
<proteinExistence type="predicted"/>
<evidence type="ECO:0000256" key="1">
    <source>
        <dbReference type="SAM" id="MobiDB-lite"/>
    </source>
</evidence>
<organism evidence="2 3">
    <name type="scientific">Metabacillus mangrovi</name>
    <dbReference type="NCBI Taxonomy" id="1491830"/>
    <lineage>
        <taxon>Bacteria</taxon>
        <taxon>Bacillati</taxon>
        <taxon>Bacillota</taxon>
        <taxon>Bacilli</taxon>
        <taxon>Bacillales</taxon>
        <taxon>Bacillaceae</taxon>
        <taxon>Metabacillus</taxon>
    </lineage>
</organism>
<accession>A0A7X2V4Z7</accession>
<evidence type="ECO:0000313" key="2">
    <source>
        <dbReference type="EMBL" id="MTH53940.1"/>
    </source>
</evidence>
<reference evidence="2 3" key="1">
    <citation type="journal article" date="2017" name="Int. J. Syst. Evol. Microbiol.">
        <title>Bacillus mangrovi sp. nov., isolated from a sediment sample from a mangrove forest.</title>
        <authorList>
            <person name="Gupta V."/>
            <person name="Singh P.K."/>
            <person name="Korpole S."/>
            <person name="Tanuku N.R.S."/>
            <person name="Pinnaka A.K."/>
        </authorList>
    </citation>
    <scope>NUCLEOTIDE SEQUENCE [LARGE SCALE GENOMIC DNA]</scope>
    <source>
        <strain evidence="2 3">KCTC 33872</strain>
    </source>
</reference>
<dbReference type="EMBL" id="WMIB01000009">
    <property type="protein sequence ID" value="MTH53940.1"/>
    <property type="molecule type" value="Genomic_DNA"/>
</dbReference>
<keyword evidence="3" id="KW-1185">Reference proteome</keyword>
<gene>
    <name evidence="2" type="ORF">GKZ89_11035</name>
</gene>
<name>A0A7X2V4Z7_9BACI</name>
<comment type="caution">
    <text evidence="2">The sequence shown here is derived from an EMBL/GenBank/DDBJ whole genome shotgun (WGS) entry which is preliminary data.</text>
</comment>